<feature type="compositionally biased region" description="Basic and acidic residues" evidence="1">
    <location>
        <begin position="23"/>
        <end position="32"/>
    </location>
</feature>
<evidence type="ECO:0000313" key="5">
    <source>
        <dbReference type="Proteomes" id="UP000467379"/>
    </source>
</evidence>
<evidence type="ECO:0000256" key="1">
    <source>
        <dbReference type="SAM" id="MobiDB-lite"/>
    </source>
</evidence>
<sequence>MARLALLAVAKLFAGKWPMGGSGRRERSRTADRPVGTRRAPDGYGGAGPARQRLLKLFNRADCQPISATAAPVGTDLITTINAPGATVIVCTDDTGSYLDGYSPRSVGHW</sequence>
<dbReference type="AlphaFoldDB" id="A0A7I7WCE2"/>
<evidence type="ECO:0000313" key="3">
    <source>
        <dbReference type="EMBL" id="ORA35442.1"/>
    </source>
</evidence>
<proteinExistence type="predicted"/>
<evidence type="ECO:0000313" key="2">
    <source>
        <dbReference type="EMBL" id="BBZ15144.1"/>
    </source>
</evidence>
<dbReference type="EMBL" id="AP022607">
    <property type="protein sequence ID" value="BBZ15144.1"/>
    <property type="molecule type" value="Genomic_DNA"/>
</dbReference>
<keyword evidence="2" id="KW-0614">Plasmid</keyword>
<name>A0A7I7WCE2_9MYCO</name>
<reference evidence="2" key="3">
    <citation type="submission" date="2020-02" db="EMBL/GenBank/DDBJ databases">
        <authorList>
            <person name="Matsumoto Y."/>
            <person name="Kinjo T."/>
            <person name="Motooka D."/>
            <person name="Nabeya D."/>
            <person name="Jung N."/>
            <person name="Uechi K."/>
            <person name="Horii T."/>
            <person name="Iida T."/>
            <person name="Fujita J."/>
            <person name="Nakamura S."/>
        </authorList>
    </citation>
    <scope>NUCLEOTIDE SEQUENCE</scope>
    <source>
        <strain evidence="2">JCM 12687</strain>
        <plasmid evidence="2">pJCM12687</plasmid>
    </source>
</reference>
<keyword evidence="5" id="KW-1185">Reference proteome</keyword>
<organism evidence="3 4">
    <name type="scientific">Mycobacterium branderi</name>
    <dbReference type="NCBI Taxonomy" id="43348"/>
    <lineage>
        <taxon>Bacteria</taxon>
        <taxon>Bacillati</taxon>
        <taxon>Actinomycetota</taxon>
        <taxon>Actinomycetes</taxon>
        <taxon>Mycobacteriales</taxon>
        <taxon>Mycobacteriaceae</taxon>
        <taxon>Mycobacterium</taxon>
    </lineage>
</organism>
<accession>A0A7I7WCE2</accession>
<evidence type="ECO:0000313" key="4">
    <source>
        <dbReference type="Proteomes" id="UP000192441"/>
    </source>
</evidence>
<reference evidence="2 5" key="2">
    <citation type="journal article" date="2019" name="Emerg. Microbes Infect.">
        <title>Comprehensive subspecies identification of 175 nontuberculous mycobacteria species based on 7547 genomic profiles.</title>
        <authorList>
            <person name="Matsumoto Y."/>
            <person name="Kinjo T."/>
            <person name="Motooka D."/>
            <person name="Nabeya D."/>
            <person name="Jung N."/>
            <person name="Uechi K."/>
            <person name="Horii T."/>
            <person name="Iida T."/>
            <person name="Fujita J."/>
            <person name="Nakamura S."/>
        </authorList>
    </citation>
    <scope>NUCLEOTIDE SEQUENCE [LARGE SCALE GENOMIC DNA]</scope>
    <source>
        <strain evidence="2 5">JCM 12687</strain>
        <plasmid evidence="2">pJCM12687</plasmid>
    </source>
</reference>
<gene>
    <name evidence="3" type="ORF">BST20_17770</name>
    <name evidence="2" type="ORF">MBRA_53390</name>
</gene>
<dbReference type="Proteomes" id="UP000467379">
    <property type="component" value="Plasmid pJCM12687"/>
</dbReference>
<dbReference type="Proteomes" id="UP000192441">
    <property type="component" value="Unassembled WGS sequence"/>
</dbReference>
<protein>
    <submittedName>
        <fullName evidence="3">Uncharacterized protein</fullName>
    </submittedName>
</protein>
<reference evidence="3 4" key="1">
    <citation type="submission" date="2016-12" db="EMBL/GenBank/DDBJ databases">
        <title>The new phylogeny of genus Mycobacterium.</title>
        <authorList>
            <person name="Tortoli E."/>
            <person name="Trovato A."/>
            <person name="Cirillo D.M."/>
        </authorList>
    </citation>
    <scope>NUCLEOTIDE SEQUENCE [LARGE SCALE GENOMIC DNA]</scope>
    <source>
        <strain evidence="3 4">DSM 44624</strain>
    </source>
</reference>
<dbReference type="EMBL" id="MVHM01000012">
    <property type="protein sequence ID" value="ORA35442.1"/>
    <property type="molecule type" value="Genomic_DNA"/>
</dbReference>
<geneLocation type="plasmid" evidence="2 5">
    <name>pJCM12687</name>
</geneLocation>
<feature type="region of interest" description="Disordered" evidence="1">
    <location>
        <begin position="18"/>
        <end position="48"/>
    </location>
</feature>